<dbReference type="PANTHER" id="PTHR47219">
    <property type="entry name" value="RAB GTPASE-ACTIVATING PROTEIN 1-LIKE"/>
    <property type="match status" value="1"/>
</dbReference>
<evidence type="ECO:0000259" key="3">
    <source>
        <dbReference type="PROSITE" id="PS50086"/>
    </source>
</evidence>
<dbReference type="GO" id="GO:0031267">
    <property type="term" value="F:small GTPase binding"/>
    <property type="evidence" value="ECO:0007669"/>
    <property type="project" value="TreeGrafter"/>
</dbReference>
<evidence type="ECO:0000256" key="1">
    <source>
        <dbReference type="SAM" id="Coils"/>
    </source>
</evidence>
<reference evidence="5" key="1">
    <citation type="submission" date="2017-10" db="EMBL/GenBank/DDBJ databases">
        <title>Rapid genome shrinkage in a self-fertile nematode reveals novel sperm competition proteins.</title>
        <authorList>
            <person name="Yin D."/>
            <person name="Schwarz E.M."/>
            <person name="Thomas C.G."/>
            <person name="Felde R.L."/>
            <person name="Korf I.F."/>
            <person name="Cutter A.D."/>
            <person name="Schartner C.M."/>
            <person name="Ralston E.J."/>
            <person name="Meyer B.J."/>
            <person name="Haag E.S."/>
        </authorList>
    </citation>
    <scope>NUCLEOTIDE SEQUENCE [LARGE SCALE GENOMIC DNA]</scope>
    <source>
        <strain evidence="5">JU1422</strain>
    </source>
</reference>
<dbReference type="SMART" id="SM00164">
    <property type="entry name" value="TBC"/>
    <property type="match status" value="1"/>
</dbReference>
<dbReference type="Gene3D" id="1.10.8.270">
    <property type="entry name" value="putative rabgap domain of human tbc1 domain family member 14 like domains"/>
    <property type="match status" value="1"/>
</dbReference>
<dbReference type="Proteomes" id="UP000230233">
    <property type="component" value="Chromosome X"/>
</dbReference>
<accession>A0A2G5SNI8</accession>
<protein>
    <recommendedName>
        <fullName evidence="3">Rab-GAP TBC domain-containing protein</fullName>
    </recommendedName>
</protein>
<gene>
    <name evidence="4" type="primary">Cni-tbc-12</name>
    <name evidence="4" type="synonym">Cnig_chr_X.g23036</name>
    <name evidence="4" type="ORF">B9Z55_023036</name>
</gene>
<comment type="caution">
    <text evidence="4">The sequence shown here is derived from an EMBL/GenBank/DDBJ whole genome shotgun (WGS) entry which is preliminary data.</text>
</comment>
<keyword evidence="1" id="KW-0175">Coiled coil</keyword>
<dbReference type="InterPro" id="IPR035969">
    <property type="entry name" value="Rab-GAP_TBC_sf"/>
</dbReference>
<dbReference type="PANTHER" id="PTHR47219:SF15">
    <property type="entry name" value="TBC1 DOMAIN FAMILY MEMBER 12 ISOFORM X1"/>
    <property type="match status" value="1"/>
</dbReference>
<dbReference type="InterPro" id="IPR050302">
    <property type="entry name" value="Rab_GAP_TBC_domain"/>
</dbReference>
<feature type="compositionally biased region" description="Basic and acidic residues" evidence="2">
    <location>
        <begin position="138"/>
        <end position="151"/>
    </location>
</feature>
<feature type="region of interest" description="Disordered" evidence="2">
    <location>
        <begin position="120"/>
        <end position="169"/>
    </location>
</feature>
<dbReference type="EMBL" id="PDUG01000006">
    <property type="protein sequence ID" value="PIC16431.1"/>
    <property type="molecule type" value="Genomic_DNA"/>
</dbReference>
<dbReference type="InterPro" id="IPR000195">
    <property type="entry name" value="Rab-GAP-TBC_dom"/>
</dbReference>
<evidence type="ECO:0000313" key="4">
    <source>
        <dbReference type="EMBL" id="PIC16431.1"/>
    </source>
</evidence>
<dbReference type="FunFam" id="1.10.472.80:FF:000081">
    <property type="entry name" value="CRE-TAG-236 protein"/>
    <property type="match status" value="1"/>
</dbReference>
<dbReference type="Pfam" id="PF00566">
    <property type="entry name" value="RabGAP-TBC"/>
    <property type="match status" value="1"/>
</dbReference>
<dbReference type="AlphaFoldDB" id="A0A2G5SNI8"/>
<organism evidence="4 5">
    <name type="scientific">Caenorhabditis nigoni</name>
    <dbReference type="NCBI Taxonomy" id="1611254"/>
    <lineage>
        <taxon>Eukaryota</taxon>
        <taxon>Metazoa</taxon>
        <taxon>Ecdysozoa</taxon>
        <taxon>Nematoda</taxon>
        <taxon>Chromadorea</taxon>
        <taxon>Rhabditida</taxon>
        <taxon>Rhabditina</taxon>
        <taxon>Rhabditomorpha</taxon>
        <taxon>Rhabditoidea</taxon>
        <taxon>Rhabditidae</taxon>
        <taxon>Peloderinae</taxon>
        <taxon>Caenorhabditis</taxon>
    </lineage>
</organism>
<dbReference type="FunFam" id="1.10.10.750:FF:000005">
    <property type="entry name" value="TBC1 domain family member 14"/>
    <property type="match status" value="1"/>
</dbReference>
<dbReference type="FunFam" id="1.10.8.270:FF:000034">
    <property type="entry name" value="TBC (Tre-2/Bub2/Cdc16) domain family"/>
    <property type="match status" value="1"/>
</dbReference>
<dbReference type="Gene3D" id="1.10.472.80">
    <property type="entry name" value="Ypt/Rab-GAP domain of gyp1p, domain 3"/>
    <property type="match status" value="1"/>
</dbReference>
<dbReference type="SUPFAM" id="SSF47923">
    <property type="entry name" value="Ypt/Rab-GAP domain of gyp1p"/>
    <property type="match status" value="2"/>
</dbReference>
<evidence type="ECO:0000313" key="5">
    <source>
        <dbReference type="Proteomes" id="UP000230233"/>
    </source>
</evidence>
<sequence>MVPTPYLLSISDRKLAGRSCSQSSSLATVVENLPLSYNTDTKSLDRTPSLGCPGTGSPSSTTQDTKFRRGHIRRSSYESAQIQLNFARRITTANGTPALAPSAAKCLDEPLCSLNLNTCSSSSSEQDQYDSGIGCTESDSKRSSLDRRSELSDFDEPPPKPETSSKSSRFFNFPKNFFSRNKEEKQGWKMFGSRNKQSGVMATTGLILEGRPSGLPSKSADEAAQHKQMYLDILEQAKKKEQRAEKERVQAKIEQKRLEEQVAAHCRVWMDQILPKWEEMKDSKRCRELWWQGVPAKVRGELWCLAIGNEIGITKELYDGLMEQAEENIAKQLAEQSKNCEDRKETSVTQIHLDATRTFTSLGMFQKDGPYYDHLLKLLSAYAILRPDIGYVQSMTFIAAVLLIQMEPYPAFMTFANLLDRPLQSAFFGLKQPQMTEYFIAYDRYLEQELPALHQHLDKLDVRPDLYLIEWTFAMYAKSLPLDVTCRIWDVYFRDGEEFLFKAALGILRMYESKLLNMDFDDCVEFLTRLPDTLTGAELFRNIEPFMRPYNGESARSKKRFSQIFQEIDERINPGGTTARTQITHNVQELKMSKSLSGFIKDLLSSPSN</sequence>
<dbReference type="PROSITE" id="PS50086">
    <property type="entry name" value="TBC_RABGAP"/>
    <property type="match status" value="1"/>
</dbReference>
<keyword evidence="5" id="KW-1185">Reference proteome</keyword>
<dbReference type="GO" id="GO:0005096">
    <property type="term" value="F:GTPase activator activity"/>
    <property type="evidence" value="ECO:0007669"/>
    <property type="project" value="TreeGrafter"/>
</dbReference>
<evidence type="ECO:0000256" key="2">
    <source>
        <dbReference type="SAM" id="MobiDB-lite"/>
    </source>
</evidence>
<dbReference type="Gene3D" id="1.10.10.750">
    <property type="entry name" value="Ypt/Rab-GAP domain of gyp1p, domain 1"/>
    <property type="match status" value="1"/>
</dbReference>
<feature type="region of interest" description="Disordered" evidence="2">
    <location>
        <begin position="44"/>
        <end position="68"/>
    </location>
</feature>
<dbReference type="OrthoDB" id="294251at2759"/>
<feature type="domain" description="Rab-GAP TBC" evidence="3">
    <location>
        <begin position="293"/>
        <end position="496"/>
    </location>
</feature>
<dbReference type="STRING" id="1611254.A0A2G5SNI8"/>
<proteinExistence type="predicted"/>
<name>A0A2G5SNI8_9PELO</name>
<feature type="coiled-coil region" evidence="1">
    <location>
        <begin position="227"/>
        <end position="261"/>
    </location>
</feature>